<evidence type="ECO:0000313" key="1">
    <source>
        <dbReference type="EMBL" id="BAV95783.1"/>
    </source>
</evidence>
<organism evidence="1 2">
    <name type="scientific">Lysobacter enzymogenes</name>
    <dbReference type="NCBI Taxonomy" id="69"/>
    <lineage>
        <taxon>Bacteria</taxon>
        <taxon>Pseudomonadati</taxon>
        <taxon>Pseudomonadota</taxon>
        <taxon>Gammaproteobacteria</taxon>
        <taxon>Lysobacterales</taxon>
        <taxon>Lysobacteraceae</taxon>
        <taxon>Lysobacter</taxon>
    </lineage>
</organism>
<proteinExistence type="predicted"/>
<dbReference type="Proteomes" id="UP000218824">
    <property type="component" value="Chromosome"/>
</dbReference>
<dbReference type="KEGG" id="lem:LEN_0296"/>
<reference evidence="1 2" key="1">
    <citation type="journal article" date="2017" name="DNA Res.">
        <title>Complete genome sequence and expression profile of the commercial lytic enzyme producer Lysobacter enzymogenes M497-1.</title>
        <authorList>
            <person name="Takami H."/>
            <person name="Toyoda A."/>
            <person name="Uchiyama I."/>
            <person name="Itoh T."/>
            <person name="Takaki Y."/>
            <person name="Arai W."/>
            <person name="Nishi S."/>
            <person name="Kawai M."/>
            <person name="Shinya K."/>
            <person name="Ikeda H."/>
        </authorList>
    </citation>
    <scope>NUCLEOTIDE SEQUENCE [LARGE SCALE GENOMIC DNA]</scope>
    <source>
        <strain evidence="1 2">M497-1</strain>
    </source>
</reference>
<accession>A0AAU9AH26</accession>
<gene>
    <name evidence="1" type="ORF">LEN_0296</name>
</gene>
<sequence length="51" mass="5791">MLYRDMALKSLDARLRGDDDLDRRGEADLLRNPPTVMPAKAGIQCFIATWL</sequence>
<evidence type="ECO:0000313" key="2">
    <source>
        <dbReference type="Proteomes" id="UP000218824"/>
    </source>
</evidence>
<name>A0AAU9AH26_LYSEN</name>
<dbReference type="EMBL" id="AP014940">
    <property type="protein sequence ID" value="BAV95783.1"/>
    <property type="molecule type" value="Genomic_DNA"/>
</dbReference>
<protein>
    <submittedName>
        <fullName evidence="1">Uncharacterized protein</fullName>
    </submittedName>
</protein>
<dbReference type="AlphaFoldDB" id="A0AAU9AH26"/>